<evidence type="ECO:0000256" key="1">
    <source>
        <dbReference type="ARBA" id="ARBA00022723"/>
    </source>
</evidence>
<proteinExistence type="predicted"/>
<dbReference type="SUPFAM" id="SSF57868">
    <property type="entry name" value="Metallothionein"/>
    <property type="match status" value="1"/>
</dbReference>
<dbReference type="Pfam" id="PF02069">
    <property type="entry name" value="Metallothio_Pro"/>
    <property type="match status" value="1"/>
</dbReference>
<dbReference type="RefSeq" id="WP_071455237.1">
    <property type="nucleotide sequence ID" value="NZ_CP017675.1"/>
</dbReference>
<dbReference type="InterPro" id="IPR000518">
    <property type="entry name" value="Metalthion_fam14_prok"/>
</dbReference>
<keyword evidence="4" id="KW-1185">Reference proteome</keyword>
<dbReference type="OrthoDB" id="468089at2"/>
<reference evidence="3 4" key="1">
    <citation type="submission" date="2016-10" db="EMBL/GenBank/DDBJ databases">
        <title>Description of Gloeomargarita lithophora gen. nov., sp. nov., a thylakoid-bearing basal-branching cyanobacterium with intracellular carbonates, and proposal for Gloeomargaritales ord. nov.</title>
        <authorList>
            <person name="Moreira D."/>
            <person name="Tavera R."/>
            <person name="Benzerara K."/>
            <person name="Skouri-Panet F."/>
            <person name="Couradeau E."/>
            <person name="Gerard E."/>
            <person name="Loussert C."/>
            <person name="Novelo E."/>
            <person name="Zivanovic Y."/>
            <person name="Lopez-Garcia P."/>
        </authorList>
    </citation>
    <scope>NUCLEOTIDE SEQUENCE [LARGE SCALE GENOMIC DNA]</scope>
    <source>
        <strain evidence="3 4">D10</strain>
    </source>
</reference>
<sequence>MVKCDCQPCVCQVDPATAIRVESKLYCSEACAQGHSQGAGCGHEGCPC</sequence>
<evidence type="ECO:0000256" key="2">
    <source>
        <dbReference type="ARBA" id="ARBA00022851"/>
    </source>
</evidence>
<evidence type="ECO:0008006" key="5">
    <source>
        <dbReference type="Google" id="ProtNLM"/>
    </source>
</evidence>
<dbReference type="KEGG" id="glt:GlitD10_2518"/>
<name>A0A1J0AG10_9CYAN</name>
<dbReference type="InterPro" id="IPR017854">
    <property type="entry name" value="Metalthion_dom_sf"/>
</dbReference>
<evidence type="ECO:0000313" key="3">
    <source>
        <dbReference type="EMBL" id="APB34855.1"/>
    </source>
</evidence>
<evidence type="ECO:0000313" key="4">
    <source>
        <dbReference type="Proteomes" id="UP000180235"/>
    </source>
</evidence>
<dbReference type="GO" id="GO:0046872">
    <property type="term" value="F:metal ion binding"/>
    <property type="evidence" value="ECO:0007669"/>
    <property type="project" value="UniProtKB-KW"/>
</dbReference>
<keyword evidence="1" id="KW-0479">Metal-binding</keyword>
<dbReference type="AlphaFoldDB" id="A0A1J0AG10"/>
<accession>A0A1J0AG10</accession>
<keyword evidence="2" id="KW-0480">Metal-thiolate cluster</keyword>
<gene>
    <name evidence="3" type="ORF">GlitD10_2518</name>
</gene>
<protein>
    <recommendedName>
        <fullName evidence="5">Metallothionein</fullName>
    </recommendedName>
</protein>
<dbReference type="EMBL" id="CP017675">
    <property type="protein sequence ID" value="APB34855.1"/>
    <property type="molecule type" value="Genomic_DNA"/>
</dbReference>
<organism evidence="3 4">
    <name type="scientific">Gloeomargarita lithophora Alchichica-D10</name>
    <dbReference type="NCBI Taxonomy" id="1188229"/>
    <lineage>
        <taxon>Bacteria</taxon>
        <taxon>Bacillati</taxon>
        <taxon>Cyanobacteriota</taxon>
        <taxon>Cyanophyceae</taxon>
        <taxon>Gloeomargaritales</taxon>
        <taxon>Gloeomargaritaceae</taxon>
        <taxon>Gloeomargarita</taxon>
    </lineage>
</organism>
<dbReference type="STRING" id="1188229.GlitD10_2518"/>
<dbReference type="Gene3D" id="2.30.170.10">
    <property type="match status" value="1"/>
</dbReference>
<dbReference type="Proteomes" id="UP000180235">
    <property type="component" value="Chromosome"/>
</dbReference>